<organism evidence="1 2">
    <name type="scientific">Candidatus Sulfuritelmatomonas gaucii</name>
    <dbReference type="NCBI Taxonomy" id="2043161"/>
    <lineage>
        <taxon>Bacteria</taxon>
        <taxon>Pseudomonadati</taxon>
        <taxon>Acidobacteriota</taxon>
        <taxon>Terriglobia</taxon>
        <taxon>Terriglobales</taxon>
        <taxon>Acidobacteriaceae</taxon>
        <taxon>Candidatus Sulfuritelmatomonas</taxon>
    </lineage>
</organism>
<gene>
    <name evidence="1" type="ORF">SBA5_10008</name>
</gene>
<dbReference type="AlphaFoldDB" id="A0A2N9L1W4"/>
<protein>
    <submittedName>
        <fullName evidence="1">Uncharacterized protein</fullName>
    </submittedName>
</protein>
<name>A0A2N9L1W4_9BACT</name>
<evidence type="ECO:0000313" key="1">
    <source>
        <dbReference type="EMBL" id="SPE17322.1"/>
    </source>
</evidence>
<dbReference type="EMBL" id="OKRB01000001">
    <property type="protein sequence ID" value="SPE17322.1"/>
    <property type="molecule type" value="Genomic_DNA"/>
</dbReference>
<accession>A0A2N9L1W4</accession>
<reference evidence="2" key="1">
    <citation type="submission" date="2018-02" db="EMBL/GenBank/DDBJ databases">
        <authorList>
            <person name="Hausmann B."/>
        </authorList>
    </citation>
    <scope>NUCLEOTIDE SEQUENCE [LARGE SCALE GENOMIC DNA]</scope>
    <source>
        <strain evidence="2">Peat soil MAG SbA5</strain>
    </source>
</reference>
<sequence>MMHGAPAKLRLGGMGAQNLELT</sequence>
<dbReference type="Proteomes" id="UP000239735">
    <property type="component" value="Unassembled WGS sequence"/>
</dbReference>
<evidence type="ECO:0000313" key="2">
    <source>
        <dbReference type="Proteomes" id="UP000239735"/>
    </source>
</evidence>
<proteinExistence type="predicted"/>